<protein>
    <submittedName>
        <fullName evidence="2">DNA-directed RNA polymerase subunit</fullName>
    </submittedName>
</protein>
<evidence type="ECO:0000313" key="2">
    <source>
        <dbReference type="WBParaSite" id="JU765_v2.g6320.t1"/>
    </source>
</evidence>
<proteinExistence type="predicted"/>
<sequence length="116" mass="13120">MEKVFVGHEEFCVICGTLLPLANAAPCVIRCETCNAGWSVPVSKRELVAEYRKLYYKTPTELEEEAPQEGSVVEHICTKCEYGLASFSTRQTRSADEGQTVYYTCMKCKWTDVEFS</sequence>
<evidence type="ECO:0000313" key="1">
    <source>
        <dbReference type="Proteomes" id="UP000887576"/>
    </source>
</evidence>
<name>A0AC34RFA3_9BILA</name>
<organism evidence="1 2">
    <name type="scientific">Panagrolaimus sp. JU765</name>
    <dbReference type="NCBI Taxonomy" id="591449"/>
    <lineage>
        <taxon>Eukaryota</taxon>
        <taxon>Metazoa</taxon>
        <taxon>Ecdysozoa</taxon>
        <taxon>Nematoda</taxon>
        <taxon>Chromadorea</taxon>
        <taxon>Rhabditida</taxon>
        <taxon>Tylenchina</taxon>
        <taxon>Panagrolaimomorpha</taxon>
        <taxon>Panagrolaimoidea</taxon>
        <taxon>Panagrolaimidae</taxon>
        <taxon>Panagrolaimus</taxon>
    </lineage>
</organism>
<accession>A0AC34RFA3</accession>
<dbReference type="Proteomes" id="UP000887576">
    <property type="component" value="Unplaced"/>
</dbReference>
<dbReference type="WBParaSite" id="JU765_v2.g6320.t1">
    <property type="protein sequence ID" value="JU765_v2.g6320.t1"/>
    <property type="gene ID" value="JU765_v2.g6320"/>
</dbReference>
<reference evidence="2" key="1">
    <citation type="submission" date="2022-11" db="UniProtKB">
        <authorList>
            <consortium name="WormBaseParasite"/>
        </authorList>
    </citation>
    <scope>IDENTIFICATION</scope>
</reference>